<keyword evidence="3" id="KW-0418">Kinase</keyword>
<evidence type="ECO:0000256" key="2">
    <source>
        <dbReference type="ARBA" id="ARBA00022741"/>
    </source>
</evidence>
<dbReference type="InterPro" id="IPR052059">
    <property type="entry name" value="CR_Ser/Thr_kinase"/>
</dbReference>
<evidence type="ECO:0000256" key="3">
    <source>
        <dbReference type="ARBA" id="ARBA00022777"/>
    </source>
</evidence>
<evidence type="ECO:0000256" key="4">
    <source>
        <dbReference type="ARBA" id="ARBA00022840"/>
    </source>
</evidence>
<dbReference type="EMBL" id="WHWC01000018">
    <property type="protein sequence ID" value="KAG8365263.1"/>
    <property type="molecule type" value="Genomic_DNA"/>
</dbReference>
<dbReference type="GO" id="GO:0005524">
    <property type="term" value="F:ATP binding"/>
    <property type="evidence" value="ECO:0007669"/>
    <property type="project" value="UniProtKB-KW"/>
</dbReference>
<dbReference type="Proteomes" id="UP000826271">
    <property type="component" value="Unassembled WGS sequence"/>
</dbReference>
<reference evidence="5" key="1">
    <citation type="submission" date="2019-10" db="EMBL/GenBank/DDBJ databases">
        <authorList>
            <person name="Zhang R."/>
            <person name="Pan Y."/>
            <person name="Wang J."/>
            <person name="Ma R."/>
            <person name="Yu S."/>
        </authorList>
    </citation>
    <scope>NUCLEOTIDE SEQUENCE</scope>
    <source>
        <strain evidence="5">LA-IB0</strain>
        <tissue evidence="5">Leaf</tissue>
    </source>
</reference>
<proteinExistence type="predicted"/>
<dbReference type="PANTHER" id="PTHR47973">
    <property type="entry name" value="CYSTEINE-RICH RECEPTOR-LIKE PROTEIN KINASE 3"/>
    <property type="match status" value="1"/>
</dbReference>
<evidence type="ECO:0000313" key="6">
    <source>
        <dbReference type="Proteomes" id="UP000826271"/>
    </source>
</evidence>
<accession>A0AAV6W433</accession>
<comment type="caution">
    <text evidence="5">The sequence shown here is derived from an EMBL/GenBank/DDBJ whole genome shotgun (WGS) entry which is preliminary data.</text>
</comment>
<keyword evidence="6" id="KW-1185">Reference proteome</keyword>
<protein>
    <submittedName>
        <fullName evidence="5">Uncharacterized protein</fullName>
    </submittedName>
</protein>
<sequence>MTLSSQAWNLHENKREIELVDPTLHEFDANEVKRILGVALLCIQASPGLRPPMSRVVAMLSGDIEVASVTTRPGYLTDSKFCDATSFATYTIDDTSTSNPDT</sequence>
<evidence type="ECO:0000313" key="5">
    <source>
        <dbReference type="EMBL" id="KAG8365263.1"/>
    </source>
</evidence>
<keyword evidence="2" id="KW-0547">Nucleotide-binding</keyword>
<keyword evidence="4" id="KW-0067">ATP-binding</keyword>
<name>A0AAV6W433_9LAMI</name>
<dbReference type="GO" id="GO:0016301">
    <property type="term" value="F:kinase activity"/>
    <property type="evidence" value="ECO:0007669"/>
    <property type="project" value="UniProtKB-KW"/>
</dbReference>
<evidence type="ECO:0000256" key="1">
    <source>
        <dbReference type="ARBA" id="ARBA00022679"/>
    </source>
</evidence>
<dbReference type="Gene3D" id="1.10.510.10">
    <property type="entry name" value="Transferase(Phosphotransferase) domain 1"/>
    <property type="match status" value="1"/>
</dbReference>
<gene>
    <name evidence="5" type="ORF">BUALT_Bualt18G0086000</name>
</gene>
<keyword evidence="1" id="KW-0808">Transferase</keyword>
<organism evidence="5 6">
    <name type="scientific">Buddleja alternifolia</name>
    <dbReference type="NCBI Taxonomy" id="168488"/>
    <lineage>
        <taxon>Eukaryota</taxon>
        <taxon>Viridiplantae</taxon>
        <taxon>Streptophyta</taxon>
        <taxon>Embryophyta</taxon>
        <taxon>Tracheophyta</taxon>
        <taxon>Spermatophyta</taxon>
        <taxon>Magnoliopsida</taxon>
        <taxon>eudicotyledons</taxon>
        <taxon>Gunneridae</taxon>
        <taxon>Pentapetalae</taxon>
        <taxon>asterids</taxon>
        <taxon>lamiids</taxon>
        <taxon>Lamiales</taxon>
        <taxon>Scrophulariaceae</taxon>
        <taxon>Buddlejeae</taxon>
        <taxon>Buddleja</taxon>
    </lineage>
</organism>
<dbReference type="AlphaFoldDB" id="A0AAV6W433"/>